<gene>
    <name evidence="1" type="ORF">BFO01nite_48410</name>
</gene>
<comment type="caution">
    <text evidence="1">The sequence shown here is derived from an EMBL/GenBank/DDBJ whole genome shotgun (WGS) entry which is preliminary data.</text>
</comment>
<protein>
    <submittedName>
        <fullName evidence="1">Uncharacterized protein</fullName>
    </submittedName>
</protein>
<evidence type="ECO:0000313" key="2">
    <source>
        <dbReference type="Proteomes" id="UP000319498"/>
    </source>
</evidence>
<dbReference type="Proteomes" id="UP000319498">
    <property type="component" value="Unassembled WGS sequence"/>
</dbReference>
<dbReference type="EMBL" id="BJOL01000033">
    <property type="protein sequence ID" value="GED60709.1"/>
    <property type="molecule type" value="Genomic_DNA"/>
</dbReference>
<accession>A0ABQ0TDE9</accession>
<keyword evidence="2" id="KW-1185">Reference proteome</keyword>
<name>A0ABQ0TDE9_9BACL</name>
<organism evidence="1 2">
    <name type="scientific">Brevibacillus formosus</name>
    <dbReference type="NCBI Taxonomy" id="54913"/>
    <lineage>
        <taxon>Bacteria</taxon>
        <taxon>Bacillati</taxon>
        <taxon>Bacillota</taxon>
        <taxon>Bacilli</taxon>
        <taxon>Bacillales</taxon>
        <taxon>Paenibacillaceae</taxon>
        <taxon>Brevibacillus</taxon>
    </lineage>
</organism>
<reference evidence="1 2" key="1">
    <citation type="submission" date="2019-06" db="EMBL/GenBank/DDBJ databases">
        <title>Whole genome shotgun sequence of Brevibacillus formosus NBRC 15716.</title>
        <authorList>
            <person name="Hosoyama A."/>
            <person name="Uohara A."/>
            <person name="Ohji S."/>
            <person name="Ichikawa N."/>
        </authorList>
    </citation>
    <scope>NUCLEOTIDE SEQUENCE [LARGE SCALE GENOMIC DNA]</scope>
    <source>
        <strain evidence="1 2">NBRC 15716</strain>
    </source>
</reference>
<proteinExistence type="predicted"/>
<sequence>MPSKFHDIDTNVKDLFENNQFQWMTASGVSSIVEFPIKHAIEAMVNLWQRQMIQWILMASWCHY</sequence>
<evidence type="ECO:0000313" key="1">
    <source>
        <dbReference type="EMBL" id="GED60709.1"/>
    </source>
</evidence>